<evidence type="ECO:0000256" key="1">
    <source>
        <dbReference type="ARBA" id="ARBA00004496"/>
    </source>
</evidence>
<evidence type="ECO:0000256" key="13">
    <source>
        <dbReference type="NCBIfam" id="TIGR02402"/>
    </source>
</evidence>
<dbReference type="EMBL" id="QMDV01000002">
    <property type="protein sequence ID" value="RAU82697.1"/>
    <property type="molecule type" value="Genomic_DNA"/>
</dbReference>
<feature type="active site" description="Nucleophile" evidence="15">
    <location>
        <position position="263"/>
    </location>
</feature>
<keyword evidence="20" id="KW-1185">Reference proteome</keyword>
<keyword evidence="8" id="KW-0119">Carbohydrate metabolism</keyword>
<evidence type="ECO:0000313" key="19">
    <source>
        <dbReference type="EMBL" id="RAU82697.1"/>
    </source>
</evidence>
<dbReference type="InterPro" id="IPR044901">
    <property type="entry name" value="Trehalose_TreZ_E-set_sf"/>
</dbReference>
<organism evidence="19 20">
    <name type="scientific">Pontibacter arcticus</name>
    <dbReference type="NCBI Taxonomy" id="2080288"/>
    <lineage>
        <taxon>Bacteria</taxon>
        <taxon>Pseudomonadati</taxon>
        <taxon>Bacteroidota</taxon>
        <taxon>Cytophagia</taxon>
        <taxon>Cytophagales</taxon>
        <taxon>Hymenobacteraceae</taxon>
        <taxon>Pontibacter</taxon>
    </lineage>
</organism>
<accession>A0A364REK8</accession>
<dbReference type="InterPro" id="IPR013783">
    <property type="entry name" value="Ig-like_fold"/>
</dbReference>
<evidence type="ECO:0000256" key="3">
    <source>
        <dbReference type="ARBA" id="ARBA00008061"/>
    </source>
</evidence>
<dbReference type="UniPathway" id="UPA00299"/>
<feature type="domain" description="Glycosyl hydrolase family 13 catalytic" evidence="18">
    <location>
        <begin position="117"/>
        <end position="512"/>
    </location>
</feature>
<dbReference type="CDD" id="cd02853">
    <property type="entry name" value="E_set_MTHase_like_N"/>
    <property type="match status" value="1"/>
</dbReference>
<evidence type="ECO:0000256" key="10">
    <source>
        <dbReference type="ARBA" id="ARBA00032057"/>
    </source>
</evidence>
<evidence type="ECO:0000256" key="16">
    <source>
        <dbReference type="PIRSR" id="PIRSR006337-2"/>
    </source>
</evidence>
<evidence type="ECO:0000256" key="6">
    <source>
        <dbReference type="ARBA" id="ARBA00022490"/>
    </source>
</evidence>
<proteinExistence type="inferred from homology"/>
<comment type="similarity">
    <text evidence="3 14">Belongs to the glycosyl hydrolase 13 family.</text>
</comment>
<dbReference type="PANTHER" id="PTHR43651">
    <property type="entry name" value="1,4-ALPHA-GLUCAN-BRANCHING ENZYME"/>
    <property type="match status" value="1"/>
</dbReference>
<keyword evidence="6" id="KW-0963">Cytoplasm</keyword>
<evidence type="ECO:0000259" key="18">
    <source>
        <dbReference type="SMART" id="SM00642"/>
    </source>
</evidence>
<dbReference type="Pfam" id="PF00128">
    <property type="entry name" value="Alpha-amylase"/>
    <property type="match status" value="2"/>
</dbReference>
<dbReference type="Gene3D" id="3.20.20.80">
    <property type="entry name" value="Glycosidases"/>
    <property type="match status" value="1"/>
</dbReference>
<evidence type="ECO:0000256" key="11">
    <source>
        <dbReference type="ARBA" id="ARBA00033284"/>
    </source>
</evidence>
<evidence type="ECO:0000256" key="5">
    <source>
        <dbReference type="ARBA" id="ARBA00015938"/>
    </source>
</evidence>
<evidence type="ECO:0000256" key="15">
    <source>
        <dbReference type="PIRSR" id="PIRSR006337-1"/>
    </source>
</evidence>
<evidence type="ECO:0000256" key="8">
    <source>
        <dbReference type="ARBA" id="ARBA00023277"/>
    </source>
</evidence>
<keyword evidence="9 14" id="KW-0326">Glycosidase</keyword>
<reference evidence="19 20" key="1">
    <citation type="submission" date="2018-06" db="EMBL/GenBank/DDBJ databases">
        <authorList>
            <person name="Liu Z.-W."/>
        </authorList>
    </citation>
    <scope>NUCLEOTIDE SEQUENCE [LARGE SCALE GENOMIC DNA]</scope>
    <source>
        <strain evidence="19 20">2b14</strain>
    </source>
</reference>
<name>A0A364REK8_9BACT</name>
<dbReference type="InterPro" id="IPR014756">
    <property type="entry name" value="Ig_E-set"/>
</dbReference>
<protein>
    <recommendedName>
        <fullName evidence="5 13">Malto-oligosyltrehalose trehalohydrolase</fullName>
        <shortName evidence="14">MTHase</shortName>
        <ecNumber evidence="4 13">3.2.1.141</ecNumber>
    </recommendedName>
    <alternativeName>
        <fullName evidence="11 14">4-alpha-D-((1-&gt;4)-alpha-D-glucano)trehalose trehalohydrolase</fullName>
    </alternativeName>
    <alternativeName>
        <fullName evidence="10 14">Maltooligosyl trehalose trehalohydrolase</fullName>
    </alternativeName>
</protein>
<evidence type="ECO:0000313" key="20">
    <source>
        <dbReference type="Proteomes" id="UP000251692"/>
    </source>
</evidence>
<evidence type="ECO:0000256" key="7">
    <source>
        <dbReference type="ARBA" id="ARBA00022801"/>
    </source>
</evidence>
<evidence type="ECO:0000256" key="12">
    <source>
        <dbReference type="ARBA" id="ARBA00034013"/>
    </source>
</evidence>
<dbReference type="Gene3D" id="2.60.40.10">
    <property type="entry name" value="Immunoglobulins"/>
    <property type="match status" value="1"/>
</dbReference>
<evidence type="ECO:0000256" key="4">
    <source>
        <dbReference type="ARBA" id="ARBA00012268"/>
    </source>
</evidence>
<comment type="pathway">
    <text evidence="2 14">Glycan biosynthesis; trehalose biosynthesis.</text>
</comment>
<keyword evidence="7 14" id="KW-0378">Hydrolase</keyword>
<evidence type="ECO:0000256" key="9">
    <source>
        <dbReference type="ARBA" id="ARBA00023295"/>
    </source>
</evidence>
<dbReference type="SMART" id="SM00642">
    <property type="entry name" value="Aamy"/>
    <property type="match status" value="1"/>
</dbReference>
<dbReference type="InterPro" id="IPR004193">
    <property type="entry name" value="Glyco_hydro_13_N"/>
</dbReference>
<dbReference type="RefSeq" id="WP_112304848.1">
    <property type="nucleotide sequence ID" value="NZ_QMDV01000002.1"/>
</dbReference>
<evidence type="ECO:0000256" key="14">
    <source>
        <dbReference type="PIRNR" id="PIRNR006337"/>
    </source>
</evidence>
<dbReference type="GO" id="GO:0033942">
    <property type="term" value="F:4-alpha-D-(1-&gt;4)-alpha-D-glucanotrehalose trehalohydrolase activity"/>
    <property type="evidence" value="ECO:0007669"/>
    <property type="project" value="UniProtKB-EC"/>
</dbReference>
<feature type="active site" description="Proton donor" evidence="15">
    <location>
        <position position="300"/>
    </location>
</feature>
<feature type="binding site" evidence="16">
    <location>
        <begin position="393"/>
        <end position="398"/>
    </location>
    <ligand>
        <name>substrate</name>
    </ligand>
</feature>
<feature type="site" description="Transition state stabilizer" evidence="17">
    <location>
        <position position="394"/>
    </location>
</feature>
<reference evidence="19 20" key="2">
    <citation type="submission" date="2018-07" db="EMBL/GenBank/DDBJ databases">
        <title>Pontibacter sp. 2b14 genomic sequence and assembly.</title>
        <authorList>
            <person name="Du Z.-J."/>
        </authorList>
    </citation>
    <scope>NUCLEOTIDE SEQUENCE [LARGE SCALE GENOMIC DNA]</scope>
    <source>
        <strain evidence="19 20">2b14</strain>
    </source>
</reference>
<dbReference type="InterPro" id="IPR017853">
    <property type="entry name" value="GH"/>
</dbReference>
<dbReference type="InterPro" id="IPR006047">
    <property type="entry name" value="GH13_cat_dom"/>
</dbReference>
<dbReference type="SUPFAM" id="SSF51445">
    <property type="entry name" value="(Trans)glycosidases"/>
    <property type="match status" value="1"/>
</dbReference>
<comment type="subcellular location">
    <subcellularLocation>
        <location evidence="1 15">Cytoplasm</location>
    </subcellularLocation>
</comment>
<feature type="binding site" evidence="16">
    <location>
        <begin position="325"/>
        <end position="329"/>
    </location>
    <ligand>
        <name>substrate</name>
    </ligand>
</feature>
<dbReference type="AlphaFoldDB" id="A0A364REK8"/>
<dbReference type="PANTHER" id="PTHR43651:SF11">
    <property type="entry name" value="MALTO-OLIGOSYLTREHALOSE TREHALOHYDROLASE"/>
    <property type="match status" value="1"/>
</dbReference>
<dbReference type="Pfam" id="PF02922">
    <property type="entry name" value="CBM_48"/>
    <property type="match status" value="1"/>
</dbReference>
<sequence>MSITREVGASYHPEKGVTFTVWAPEAEKVEVLLSKPEKKTITLQREAFGYWTGLAEDAKPGAKYKYKLNDDKERPDPASQFQPDDVHEASEVVDHTSFSWTDENWQAPPLEQLIIYELHVGTFSEEGTFEGVINKLPELKDLGITAIELMPIAQFPGSRNWGYDGVYPFAAQSTYGGPEGLKKLVDACHAQGISVVLDVVYNHFGPEGNYLNDFGPYFTEQYNTPWGAALNFDQAHSDHVRNFFFQNALMWLRDYHIDALRLDAVHAIYDMGAKHFLQELQEQVIQLTEQTGKPYLLIAESDQSDIRLLNSPDKGGYGLDAQWFDDYHHAIHTLITGEQEGYYEDFGKPAHLKKALEQTFVYNGLYSEHRKKTVGTDATANPAQQFVVCSQNHDQVGNRMLGDRLTQLVSFDMLKVVAGLVILSPYVPMLFMGEEYGEENPFLYFISHSDKDLVKAVQKGRREEFKAFTWQGEVPDPQSEDTFNKSKLQHSYTQNEKQNQLREFYKALIQLRKTHPALAKPSKEKMVVQLDEENLVLHLVHTGNDEPLYCLFNISNKPQTFKSDALEGQQDWEVILDSDDAKWAGNGGSGKTSVRSTETITLPASTMLLLGRTT</sequence>
<dbReference type="Proteomes" id="UP000251692">
    <property type="component" value="Unassembled WGS sequence"/>
</dbReference>
<dbReference type="SUPFAM" id="SSF81296">
    <property type="entry name" value="E set domains"/>
    <property type="match status" value="1"/>
</dbReference>
<dbReference type="GO" id="GO:0005737">
    <property type="term" value="C:cytoplasm"/>
    <property type="evidence" value="ECO:0007669"/>
    <property type="project" value="UniProtKB-SubCell"/>
</dbReference>
<comment type="catalytic activity">
    <reaction evidence="12 14">
        <text>hydrolysis of (1-&gt;4)-alpha-D-glucosidic linkage in 4-alpha-D-[(1-&gt;4)-alpha-D-glucanosyl]n trehalose to yield trehalose and (1-&gt;4)-alpha-D-glucan.</text>
        <dbReference type="EC" id="3.2.1.141"/>
    </reaction>
</comment>
<dbReference type="InterPro" id="IPR012768">
    <property type="entry name" value="Trehalose_TreZ"/>
</dbReference>
<dbReference type="OrthoDB" id="9761875at2"/>
<dbReference type="GO" id="GO:0005992">
    <property type="term" value="P:trehalose biosynthetic process"/>
    <property type="evidence" value="ECO:0007669"/>
    <property type="project" value="UniProtKB-UniRule"/>
</dbReference>
<dbReference type="CDD" id="cd11325">
    <property type="entry name" value="AmyAc_GTHase"/>
    <property type="match status" value="1"/>
</dbReference>
<feature type="binding site" evidence="16">
    <location>
        <begin position="261"/>
        <end position="266"/>
    </location>
    <ligand>
        <name>substrate</name>
    </ligand>
</feature>
<dbReference type="NCBIfam" id="TIGR02402">
    <property type="entry name" value="trehalose_TreZ"/>
    <property type="match status" value="1"/>
</dbReference>
<dbReference type="EC" id="3.2.1.141" evidence="4 13"/>
<dbReference type="Gene3D" id="1.10.10.760">
    <property type="entry name" value="E-set domains of sugar-utilizing enzymes"/>
    <property type="match status" value="1"/>
</dbReference>
<evidence type="ECO:0000256" key="17">
    <source>
        <dbReference type="PIRSR" id="PIRSR006337-3"/>
    </source>
</evidence>
<evidence type="ECO:0000256" key="2">
    <source>
        <dbReference type="ARBA" id="ARBA00005199"/>
    </source>
</evidence>
<dbReference type="PIRSF" id="PIRSF006337">
    <property type="entry name" value="Trehalose_TreZ"/>
    <property type="match status" value="1"/>
</dbReference>
<comment type="caution">
    <text evidence="19">The sequence shown here is derived from an EMBL/GenBank/DDBJ whole genome shotgun (WGS) entry which is preliminary data.</text>
</comment>
<gene>
    <name evidence="19" type="primary">treZ</name>
    <name evidence="19" type="ORF">DP923_05415</name>
</gene>